<comment type="subunit">
    <text evidence="7">Part of the 30S ribosomal subunit. Interacts with proteins S7 and S18. Binds to IF-3.</text>
</comment>
<dbReference type="AlphaFoldDB" id="A0A1F4UWE2"/>
<dbReference type="HAMAP" id="MF_01310">
    <property type="entry name" value="Ribosomal_uS11"/>
    <property type="match status" value="1"/>
</dbReference>
<name>A0A1F4UWE2_UNCKA</name>
<reference evidence="9 10" key="1">
    <citation type="journal article" date="2016" name="Nat. Commun.">
        <title>Thousands of microbial genomes shed light on interconnected biogeochemical processes in an aquifer system.</title>
        <authorList>
            <person name="Anantharaman K."/>
            <person name="Brown C.T."/>
            <person name="Hug L.A."/>
            <person name="Sharon I."/>
            <person name="Castelle C.J."/>
            <person name="Probst A.J."/>
            <person name="Thomas B.C."/>
            <person name="Singh A."/>
            <person name="Wilkins M.J."/>
            <person name="Karaoz U."/>
            <person name="Brodie E.L."/>
            <person name="Williams K.H."/>
            <person name="Hubbard S.S."/>
            <person name="Banfield J.F."/>
        </authorList>
    </citation>
    <scope>NUCLEOTIDE SEQUENCE [LARGE SCALE GENOMIC DNA]</scope>
</reference>
<dbReference type="GO" id="GO:1990904">
    <property type="term" value="C:ribonucleoprotein complex"/>
    <property type="evidence" value="ECO:0007669"/>
    <property type="project" value="UniProtKB-KW"/>
</dbReference>
<evidence type="ECO:0000313" key="10">
    <source>
        <dbReference type="Proteomes" id="UP000177458"/>
    </source>
</evidence>
<evidence type="ECO:0000256" key="5">
    <source>
        <dbReference type="ARBA" id="ARBA00023274"/>
    </source>
</evidence>
<protein>
    <recommendedName>
        <fullName evidence="6 7">Small ribosomal subunit protein uS11</fullName>
    </recommendedName>
</protein>
<dbReference type="InterPro" id="IPR018102">
    <property type="entry name" value="Ribosomal_uS11_CS"/>
</dbReference>
<keyword evidence="3 7" id="KW-0694">RNA-binding</keyword>
<comment type="caution">
    <text evidence="9">The sequence shown here is derived from an EMBL/GenBank/DDBJ whole genome shotgun (WGS) entry which is preliminary data.</text>
</comment>
<evidence type="ECO:0000256" key="4">
    <source>
        <dbReference type="ARBA" id="ARBA00022980"/>
    </source>
</evidence>
<evidence type="ECO:0000256" key="7">
    <source>
        <dbReference type="HAMAP-Rule" id="MF_01310"/>
    </source>
</evidence>
<dbReference type="Proteomes" id="UP000177458">
    <property type="component" value="Unassembled WGS sequence"/>
</dbReference>
<evidence type="ECO:0000256" key="2">
    <source>
        <dbReference type="ARBA" id="ARBA00022730"/>
    </source>
</evidence>
<dbReference type="GO" id="GO:0019843">
    <property type="term" value="F:rRNA binding"/>
    <property type="evidence" value="ECO:0007669"/>
    <property type="project" value="UniProtKB-UniRule"/>
</dbReference>
<organism evidence="9 10">
    <name type="scientific">candidate division WWE3 bacterium RIFCSPLOWO2_01_FULL_37_15</name>
    <dbReference type="NCBI Taxonomy" id="1802622"/>
    <lineage>
        <taxon>Bacteria</taxon>
        <taxon>Katanobacteria</taxon>
    </lineage>
</organism>
<dbReference type="SUPFAM" id="SSF53137">
    <property type="entry name" value="Translational machinery components"/>
    <property type="match status" value="1"/>
</dbReference>
<dbReference type="GO" id="GO:0006412">
    <property type="term" value="P:translation"/>
    <property type="evidence" value="ECO:0007669"/>
    <property type="project" value="UniProtKB-UniRule"/>
</dbReference>
<dbReference type="PANTHER" id="PTHR11759">
    <property type="entry name" value="40S RIBOSOMAL PROTEIN S14/30S RIBOSOMAL PROTEIN S11"/>
    <property type="match status" value="1"/>
</dbReference>
<dbReference type="FunFam" id="3.30.420.80:FF:000010">
    <property type="entry name" value="30S ribosomal protein S11"/>
    <property type="match status" value="1"/>
</dbReference>
<dbReference type="InterPro" id="IPR001971">
    <property type="entry name" value="Ribosomal_uS11"/>
</dbReference>
<dbReference type="PROSITE" id="PS00054">
    <property type="entry name" value="RIBOSOMAL_S11"/>
    <property type="match status" value="1"/>
</dbReference>
<dbReference type="NCBIfam" id="NF003698">
    <property type="entry name" value="PRK05309.1"/>
    <property type="match status" value="1"/>
</dbReference>
<dbReference type="Gene3D" id="3.30.420.80">
    <property type="entry name" value="Ribosomal protein S11"/>
    <property type="match status" value="1"/>
</dbReference>
<dbReference type="EMBL" id="MEVF01000025">
    <property type="protein sequence ID" value="OGC49277.1"/>
    <property type="molecule type" value="Genomic_DNA"/>
</dbReference>
<proteinExistence type="inferred from homology"/>
<sequence>MAKKAKEKKIPASGRVYITAGFNNTIITITDSEGNALFAGSSGASGFKGSRKSTPYAATKAAEEVARRAYGAGVKDVSVFVKGPGLGRVSSIKALKTAGLNVTAISDITPIPHNGCRPKKRRRV</sequence>
<comment type="similarity">
    <text evidence="1 7 8">Belongs to the universal ribosomal protein uS11 family.</text>
</comment>
<gene>
    <name evidence="7" type="primary">rpsK</name>
    <name evidence="9" type="ORF">A3A69_02345</name>
</gene>
<accession>A0A1F4UWE2</accession>
<dbReference type="InterPro" id="IPR036967">
    <property type="entry name" value="Ribosomal_uS11_sf"/>
</dbReference>
<evidence type="ECO:0000256" key="1">
    <source>
        <dbReference type="ARBA" id="ARBA00006194"/>
    </source>
</evidence>
<dbReference type="GO" id="GO:0003735">
    <property type="term" value="F:structural constituent of ribosome"/>
    <property type="evidence" value="ECO:0007669"/>
    <property type="project" value="InterPro"/>
</dbReference>
<comment type="function">
    <text evidence="7">Located on the platform of the 30S subunit, it bridges several disparate RNA helices of the 16S rRNA. Forms part of the Shine-Dalgarno cleft in the 70S ribosome.</text>
</comment>
<evidence type="ECO:0000313" key="9">
    <source>
        <dbReference type="EMBL" id="OGC49277.1"/>
    </source>
</evidence>
<dbReference type="PIRSF" id="PIRSF002131">
    <property type="entry name" value="Ribosomal_S11"/>
    <property type="match status" value="1"/>
</dbReference>
<keyword evidence="5 7" id="KW-0687">Ribonucleoprotein</keyword>
<keyword evidence="4 7" id="KW-0689">Ribosomal protein</keyword>
<dbReference type="GO" id="GO:0005840">
    <property type="term" value="C:ribosome"/>
    <property type="evidence" value="ECO:0007669"/>
    <property type="project" value="UniProtKB-KW"/>
</dbReference>
<dbReference type="NCBIfam" id="TIGR03632">
    <property type="entry name" value="uS11_bact"/>
    <property type="match status" value="1"/>
</dbReference>
<keyword evidence="2 7" id="KW-0699">rRNA-binding</keyword>
<evidence type="ECO:0000256" key="6">
    <source>
        <dbReference type="ARBA" id="ARBA00035160"/>
    </source>
</evidence>
<dbReference type="InterPro" id="IPR019981">
    <property type="entry name" value="Ribosomal_uS11_bac-type"/>
</dbReference>
<evidence type="ECO:0000256" key="8">
    <source>
        <dbReference type="RuleBase" id="RU003629"/>
    </source>
</evidence>
<evidence type="ECO:0000256" key="3">
    <source>
        <dbReference type="ARBA" id="ARBA00022884"/>
    </source>
</evidence>
<dbReference type="Pfam" id="PF00411">
    <property type="entry name" value="Ribosomal_S11"/>
    <property type="match status" value="1"/>
</dbReference>